<dbReference type="SUPFAM" id="SSF54001">
    <property type="entry name" value="Cysteine proteinases"/>
    <property type="match status" value="1"/>
</dbReference>
<dbReference type="InterPro" id="IPR003653">
    <property type="entry name" value="Peptidase_C48_C"/>
</dbReference>
<evidence type="ECO:0000313" key="5">
    <source>
        <dbReference type="EMBL" id="KRH94857.1"/>
    </source>
</evidence>
<dbReference type="PROSITE" id="PS50600">
    <property type="entry name" value="ULP_PROTEASE"/>
    <property type="match status" value="1"/>
</dbReference>
<dbReference type="EMBL" id="LGUB01000023">
    <property type="protein sequence ID" value="KRH94857.1"/>
    <property type="molecule type" value="Genomic_DNA"/>
</dbReference>
<evidence type="ECO:0000256" key="2">
    <source>
        <dbReference type="ARBA" id="ARBA00022670"/>
    </source>
</evidence>
<gene>
    <name evidence="5" type="ORF">M153_1270008073</name>
</gene>
<keyword evidence="6" id="KW-1185">Reference proteome</keyword>
<dbReference type="Proteomes" id="UP000051530">
    <property type="component" value="Unassembled WGS sequence"/>
</dbReference>
<proteinExistence type="inferred from homology"/>
<dbReference type="OrthoDB" id="1939479at2759"/>
<dbReference type="GO" id="GO:0008234">
    <property type="term" value="F:cysteine-type peptidase activity"/>
    <property type="evidence" value="ECO:0007669"/>
    <property type="project" value="InterPro"/>
</dbReference>
<dbReference type="AlphaFoldDB" id="A0A0R0M000"/>
<keyword evidence="2 5" id="KW-0645">Protease</keyword>
<comment type="similarity">
    <text evidence="1">Belongs to the peptidase C48 family.</text>
</comment>
<dbReference type="Gene3D" id="3.40.395.10">
    <property type="entry name" value="Adenoviral Proteinase, Chain A"/>
    <property type="match status" value="1"/>
</dbReference>
<evidence type="ECO:0000256" key="1">
    <source>
        <dbReference type="ARBA" id="ARBA00005234"/>
    </source>
</evidence>
<organism evidence="5 6">
    <name type="scientific">Pseudoloma neurophilia</name>
    <dbReference type="NCBI Taxonomy" id="146866"/>
    <lineage>
        <taxon>Eukaryota</taxon>
        <taxon>Fungi</taxon>
        <taxon>Fungi incertae sedis</taxon>
        <taxon>Microsporidia</taxon>
        <taxon>Pseudoloma</taxon>
    </lineage>
</organism>
<sequence>MSINKDSLKILMSQEWFDNFIIDDYLQLIEAWSKQKGQSIRCLPCHYFTVAENLKKYNTSFYERDAFSNIFENKFIMMPANYQNKHWAISVVDVGAKTIYTYDSIKNSVDFMSITVKKMIESLWNYQQKSKVIFSVKKFEHTMYQKDSFNCGLYVCLFARWWIERDKFSEFYIKNKQEKRLQILIELHLDKLIYAW</sequence>
<dbReference type="InterPro" id="IPR038765">
    <property type="entry name" value="Papain-like_cys_pep_sf"/>
</dbReference>
<comment type="caution">
    <text evidence="5">The sequence shown here is derived from an EMBL/GenBank/DDBJ whole genome shotgun (WGS) entry which is preliminary data.</text>
</comment>
<evidence type="ECO:0000259" key="4">
    <source>
        <dbReference type="PROSITE" id="PS50600"/>
    </source>
</evidence>
<dbReference type="VEuPathDB" id="MicrosporidiaDB:M153_1270008073"/>
<accession>A0A0R0M000</accession>
<feature type="domain" description="Ubiquitin-like protease family profile" evidence="4">
    <location>
        <begin position="1"/>
        <end position="162"/>
    </location>
</feature>
<name>A0A0R0M000_9MICR</name>
<keyword evidence="3" id="KW-0378">Hydrolase</keyword>
<protein>
    <submittedName>
        <fullName evidence="5">Protease, Ulp1 family</fullName>
    </submittedName>
</protein>
<reference evidence="5 6" key="1">
    <citation type="submission" date="2015-07" db="EMBL/GenBank/DDBJ databases">
        <title>The genome of Pseudoloma neurophilia, a relevant intracellular parasite of the zebrafish.</title>
        <authorList>
            <person name="Ndikumana S."/>
            <person name="Pelin A."/>
            <person name="Sanders J."/>
            <person name="Corradi N."/>
        </authorList>
    </citation>
    <scope>NUCLEOTIDE SEQUENCE [LARGE SCALE GENOMIC DNA]</scope>
    <source>
        <strain evidence="5 6">MK1</strain>
    </source>
</reference>
<dbReference type="Pfam" id="PF02902">
    <property type="entry name" value="Peptidase_C48"/>
    <property type="match status" value="1"/>
</dbReference>
<dbReference type="GO" id="GO:0006508">
    <property type="term" value="P:proteolysis"/>
    <property type="evidence" value="ECO:0007669"/>
    <property type="project" value="UniProtKB-KW"/>
</dbReference>
<dbReference type="GO" id="GO:0019783">
    <property type="term" value="F:ubiquitin-like protein peptidase activity"/>
    <property type="evidence" value="ECO:0007669"/>
    <property type="project" value="UniProtKB-ARBA"/>
</dbReference>
<evidence type="ECO:0000256" key="3">
    <source>
        <dbReference type="ARBA" id="ARBA00022801"/>
    </source>
</evidence>
<evidence type="ECO:0000313" key="6">
    <source>
        <dbReference type="Proteomes" id="UP000051530"/>
    </source>
</evidence>